<keyword evidence="2" id="KW-1185">Reference proteome</keyword>
<proteinExistence type="predicted"/>
<dbReference type="AlphaFoldDB" id="A0A5R9GNH5"/>
<reference evidence="1 2" key="1">
    <citation type="journal article" date="2019" name="Appl. Environ. Microbiol.">
        <title>Environmental Evidence and Genomic Insight of Iron-oxidizing Bacteria Preference Towards More Corrosion Resistant Stainless Steel at Higher Salinities.</title>
        <authorList>
            <person name="Garrison C.E."/>
            <person name="Price K.A."/>
            <person name="Field E.K."/>
        </authorList>
    </citation>
    <scope>NUCLEOTIDE SEQUENCE [LARGE SCALE GENOMIC DNA]</scope>
    <source>
        <strain evidence="1 2">P3</strain>
    </source>
</reference>
<dbReference type="Proteomes" id="UP000306585">
    <property type="component" value="Unassembled WGS sequence"/>
</dbReference>
<comment type="caution">
    <text evidence="1">The sequence shown here is derived from an EMBL/GenBank/DDBJ whole genome shotgun (WGS) entry which is preliminary data.</text>
</comment>
<protein>
    <submittedName>
        <fullName evidence="1">Uncharacterized protein</fullName>
    </submittedName>
</protein>
<accession>A0A5R9GNH5</accession>
<name>A0A5R9GNH5_9PROT</name>
<dbReference type="EMBL" id="VBRY01000006">
    <property type="protein sequence ID" value="TLS67208.1"/>
    <property type="molecule type" value="Genomic_DNA"/>
</dbReference>
<gene>
    <name evidence="1" type="ORF">FEF65_07130</name>
</gene>
<evidence type="ECO:0000313" key="2">
    <source>
        <dbReference type="Proteomes" id="UP000306585"/>
    </source>
</evidence>
<dbReference type="RefSeq" id="WP_138239125.1">
    <property type="nucleotide sequence ID" value="NZ_VBRY01000006.1"/>
</dbReference>
<sequence length="129" mass="13221">MGYASSIIVGFGDGVSGGYTATLRRAFGTNGYVNQNAAAYQAALVVGTAWQIGLTGAFGAANTFASFTANIWEGDANNAVVDSITYGTARSMSGFPMVKNPSNSLQVFGNVFGYVFGQTASSTAPTAYP</sequence>
<evidence type="ECO:0000313" key="1">
    <source>
        <dbReference type="EMBL" id="TLS67208.1"/>
    </source>
</evidence>
<organism evidence="1 2">
    <name type="scientific">Mariprofundus erugo</name>
    <dbReference type="NCBI Taxonomy" id="2528639"/>
    <lineage>
        <taxon>Bacteria</taxon>
        <taxon>Pseudomonadati</taxon>
        <taxon>Pseudomonadota</taxon>
        <taxon>Candidatius Mariprofundia</taxon>
        <taxon>Mariprofundales</taxon>
        <taxon>Mariprofundaceae</taxon>
        <taxon>Mariprofundus</taxon>
    </lineage>
</organism>